<gene>
    <name evidence="6" type="ORF">GS660_09240</name>
</gene>
<dbReference type="InterPro" id="IPR039424">
    <property type="entry name" value="SBP_5"/>
</dbReference>
<evidence type="ECO:0000259" key="5">
    <source>
        <dbReference type="Pfam" id="PF00496"/>
    </source>
</evidence>
<dbReference type="Gene3D" id="3.40.190.10">
    <property type="entry name" value="Periplasmic binding protein-like II"/>
    <property type="match status" value="1"/>
</dbReference>
<dbReference type="OrthoDB" id="9803988at2"/>
<evidence type="ECO:0000256" key="3">
    <source>
        <dbReference type="ARBA" id="ARBA00022448"/>
    </source>
</evidence>
<dbReference type="InterPro" id="IPR006311">
    <property type="entry name" value="TAT_signal"/>
</dbReference>
<sequence length="596" mass="65739">MKEQDIRGLIGRVKRGDMSRRDFVRRMVAAGLTAPVAGTMLAHNGVAFAQSAFDYTPTKAGGGGTVKLLQWQPASQLNPHFAVGSADQHAIYLFYEPLASWDEDGNLSPILAEELPSLENGGVAEDGTSVTWKLKRGVTWHDGTPFTADDCVFTAQFASDPETLAYTMGTYRDVEVEKIDDHTIRLNFRVPTPFWPDAFVGTRGLILPKHLYQDYPGAQATTAPMNLRPVGTGPFVIENFVPGDLISAKANPNYHVANRPYFDAIEMKGGGDAVSAARAVLQTGEYDFAWNLSVEDEILDSMTAGGRGEVRLIAGANIEHLQLNFTDPWTDVDGERSSITTEHPCFRDKAVREALALLVDRAAIAEFIYGRSGEATANFINTPDRFASKNTSWEFDIEKANQILDAAGWERGRGGIREKDGVKLSLVFQSPTAGQRQKTQTVVKQACEEAGIAMELKAVAPGIFFSADPGNPDTFAHFYCDIQMYTSPMREPDPGLFMQQFLSSEIAAKANNWQLRNVTRWRNDEFDELAAAAAVEMDPVKRAAMFIEMNDLVVGEVVVIPLIYRKVAAGMRTGLKAPLSTWTSYLWRVSDWHYDA</sequence>
<accession>A0A6L8VG97</accession>
<dbReference type="GO" id="GO:0030288">
    <property type="term" value="C:outer membrane-bounded periplasmic space"/>
    <property type="evidence" value="ECO:0007669"/>
    <property type="project" value="UniProtKB-ARBA"/>
</dbReference>
<evidence type="ECO:0000256" key="1">
    <source>
        <dbReference type="ARBA" id="ARBA00004418"/>
    </source>
</evidence>
<dbReference type="Proteomes" id="UP000477083">
    <property type="component" value="Unassembled WGS sequence"/>
</dbReference>
<dbReference type="EMBL" id="WWNR01000005">
    <property type="protein sequence ID" value="MZQ89273.1"/>
    <property type="molecule type" value="Genomic_DNA"/>
</dbReference>
<feature type="domain" description="Solute-binding protein family 5" evidence="5">
    <location>
        <begin position="108"/>
        <end position="464"/>
    </location>
</feature>
<reference evidence="6 7" key="1">
    <citation type="submission" date="2020-01" db="EMBL/GenBank/DDBJ databases">
        <title>Frigidibacter albus SP32T (=CGMCC 1.13995T).</title>
        <authorList>
            <person name="Liao X."/>
        </authorList>
    </citation>
    <scope>NUCLEOTIDE SEQUENCE [LARGE SCALE GENOMIC DNA]</scope>
    <source>
        <strain evidence="6 7">SP32</strain>
    </source>
</reference>
<evidence type="ECO:0000256" key="2">
    <source>
        <dbReference type="ARBA" id="ARBA00005695"/>
    </source>
</evidence>
<dbReference type="InterPro" id="IPR000914">
    <property type="entry name" value="SBP_5_dom"/>
</dbReference>
<name>A0A6L8VG97_9RHOB</name>
<comment type="caution">
    <text evidence="6">The sequence shown here is derived from an EMBL/GenBank/DDBJ whole genome shotgun (WGS) entry which is preliminary data.</text>
</comment>
<keyword evidence="3" id="KW-0813">Transport</keyword>
<dbReference type="GO" id="GO:0043190">
    <property type="term" value="C:ATP-binding cassette (ABC) transporter complex"/>
    <property type="evidence" value="ECO:0007669"/>
    <property type="project" value="InterPro"/>
</dbReference>
<dbReference type="PANTHER" id="PTHR30290:SF65">
    <property type="entry name" value="MONOACYL PHOSPHATIDYLINOSITOL TETRAMANNOSIDE-BINDING PROTEIN LPQW-RELATED"/>
    <property type="match status" value="1"/>
</dbReference>
<organism evidence="6 7">
    <name type="scientific">Frigidibacter albus</name>
    <dbReference type="NCBI Taxonomy" id="1465486"/>
    <lineage>
        <taxon>Bacteria</taxon>
        <taxon>Pseudomonadati</taxon>
        <taxon>Pseudomonadota</taxon>
        <taxon>Alphaproteobacteria</taxon>
        <taxon>Rhodobacterales</taxon>
        <taxon>Paracoccaceae</taxon>
        <taxon>Frigidibacter</taxon>
    </lineage>
</organism>
<dbReference type="Gene3D" id="3.10.105.10">
    <property type="entry name" value="Dipeptide-binding Protein, Domain 3"/>
    <property type="match status" value="1"/>
</dbReference>
<dbReference type="FunFam" id="3.10.105.10:FF:000006">
    <property type="entry name" value="Peptide ABC transporter substrate-binding protein"/>
    <property type="match status" value="1"/>
</dbReference>
<dbReference type="CDD" id="cd08513">
    <property type="entry name" value="PBP2_thermophilic_Hb8_like"/>
    <property type="match status" value="1"/>
</dbReference>
<keyword evidence="4" id="KW-0732">Signal</keyword>
<protein>
    <submittedName>
        <fullName evidence="6">Peptide ABC transporter substrate-binding protein</fullName>
    </submittedName>
</protein>
<dbReference type="RefSeq" id="WP_161345711.1">
    <property type="nucleotide sequence ID" value="NZ_BMGW01000005.1"/>
</dbReference>
<comment type="subcellular location">
    <subcellularLocation>
        <location evidence="1">Periplasm</location>
    </subcellularLocation>
</comment>
<dbReference type="InterPro" id="IPR030678">
    <property type="entry name" value="Peptide/Ni-bd"/>
</dbReference>
<dbReference type="PANTHER" id="PTHR30290">
    <property type="entry name" value="PERIPLASMIC BINDING COMPONENT OF ABC TRANSPORTER"/>
    <property type="match status" value="1"/>
</dbReference>
<proteinExistence type="inferred from homology"/>
<dbReference type="GO" id="GO:0015833">
    <property type="term" value="P:peptide transport"/>
    <property type="evidence" value="ECO:0007669"/>
    <property type="project" value="TreeGrafter"/>
</dbReference>
<dbReference type="GO" id="GO:1904680">
    <property type="term" value="F:peptide transmembrane transporter activity"/>
    <property type="evidence" value="ECO:0007669"/>
    <property type="project" value="TreeGrafter"/>
</dbReference>
<evidence type="ECO:0000313" key="7">
    <source>
        <dbReference type="Proteomes" id="UP000477083"/>
    </source>
</evidence>
<dbReference type="AlphaFoldDB" id="A0A6L8VG97"/>
<dbReference type="SUPFAM" id="SSF53850">
    <property type="entry name" value="Periplasmic binding protein-like II"/>
    <property type="match status" value="1"/>
</dbReference>
<dbReference type="PROSITE" id="PS51318">
    <property type="entry name" value="TAT"/>
    <property type="match status" value="1"/>
</dbReference>
<dbReference type="Pfam" id="PF00496">
    <property type="entry name" value="SBP_bac_5"/>
    <property type="match status" value="1"/>
</dbReference>
<comment type="similarity">
    <text evidence="2">Belongs to the bacterial solute-binding protein 5 family.</text>
</comment>
<dbReference type="PIRSF" id="PIRSF002741">
    <property type="entry name" value="MppA"/>
    <property type="match status" value="1"/>
</dbReference>
<evidence type="ECO:0000313" key="6">
    <source>
        <dbReference type="EMBL" id="MZQ89273.1"/>
    </source>
</evidence>
<keyword evidence="7" id="KW-1185">Reference proteome</keyword>
<evidence type="ECO:0000256" key="4">
    <source>
        <dbReference type="ARBA" id="ARBA00022729"/>
    </source>
</evidence>